<sequence>MNARSKKEKAPKSLNGGSPLVISGLFTLLVTDACLSLTKRAENFLIFDDKEA</sequence>
<name>A0ABY9LF91_9STRE</name>
<accession>A0ABY9LF91</accession>
<gene>
    <name evidence="1" type="ORF">N1496_05345</name>
</gene>
<protein>
    <submittedName>
        <fullName evidence="1">Uncharacterized protein</fullName>
    </submittedName>
</protein>
<keyword evidence="2" id="KW-1185">Reference proteome</keyword>
<dbReference type="RefSeq" id="WP_306675710.1">
    <property type="nucleotide sequence ID" value="NZ_CP110509.1"/>
</dbReference>
<reference evidence="2" key="1">
    <citation type="submission" date="2022-10" db="EMBL/GenBank/DDBJ databases">
        <title>Streptococcus didelphis as causative of fatal infections in opossums (Didelphis albiventris).</title>
        <authorList>
            <person name="Breyer G.M."/>
            <person name="Da Silva M.E.R.J."/>
            <person name="Siqueira F.M."/>
        </authorList>
    </citation>
    <scope>NUCLEOTIDE SEQUENCE [LARGE SCALE GENOMIC DNA]</scope>
    <source>
        <strain evidence="2">LBVP101/21</strain>
    </source>
</reference>
<evidence type="ECO:0000313" key="2">
    <source>
        <dbReference type="Proteomes" id="UP001238096"/>
    </source>
</evidence>
<organism evidence="1 2">
    <name type="scientific">Streptococcus didelphis</name>
    <dbReference type="NCBI Taxonomy" id="102886"/>
    <lineage>
        <taxon>Bacteria</taxon>
        <taxon>Bacillati</taxon>
        <taxon>Bacillota</taxon>
        <taxon>Bacilli</taxon>
        <taxon>Lactobacillales</taxon>
        <taxon>Streptococcaceae</taxon>
        <taxon>Streptococcus</taxon>
    </lineage>
</organism>
<dbReference type="Proteomes" id="UP001238096">
    <property type="component" value="Chromosome"/>
</dbReference>
<proteinExistence type="predicted"/>
<dbReference type="EMBL" id="CP110509">
    <property type="protein sequence ID" value="WMB27608.1"/>
    <property type="molecule type" value="Genomic_DNA"/>
</dbReference>
<evidence type="ECO:0000313" key="1">
    <source>
        <dbReference type="EMBL" id="WMB27608.1"/>
    </source>
</evidence>